<evidence type="ECO:0000313" key="2">
    <source>
        <dbReference type="EMBL" id="KAF0774600.1"/>
    </source>
</evidence>
<feature type="domain" description="Integrase catalytic" evidence="1">
    <location>
        <begin position="176"/>
        <end position="337"/>
    </location>
</feature>
<dbReference type="GO" id="GO:0003676">
    <property type="term" value="F:nucleic acid binding"/>
    <property type="evidence" value="ECO:0007669"/>
    <property type="project" value="InterPro"/>
</dbReference>
<dbReference type="Proteomes" id="UP000469452">
    <property type="component" value="Unassembled WGS sequence"/>
</dbReference>
<dbReference type="EMBL" id="VJMI01003458">
    <property type="protein sequence ID" value="KAF0774600.1"/>
    <property type="molecule type" value="Genomic_DNA"/>
</dbReference>
<dbReference type="GO" id="GO:0015074">
    <property type="term" value="P:DNA integration"/>
    <property type="evidence" value="ECO:0007669"/>
    <property type="project" value="InterPro"/>
</dbReference>
<dbReference type="InterPro" id="IPR001584">
    <property type="entry name" value="Integrase_cat-core"/>
</dbReference>
<dbReference type="PANTHER" id="PTHR37984:SF5">
    <property type="entry name" value="PROTEIN NYNRIN-LIKE"/>
    <property type="match status" value="1"/>
</dbReference>
<reference evidence="2 3" key="1">
    <citation type="submission" date="2019-06" db="EMBL/GenBank/DDBJ databases">
        <title>Genomics analysis of Aphanomyces spp. identifies a new class of oomycete effector associated with host adaptation.</title>
        <authorList>
            <person name="Gaulin E."/>
        </authorList>
    </citation>
    <scope>NUCLEOTIDE SEQUENCE [LARGE SCALE GENOMIC DNA]</scope>
    <source>
        <strain evidence="2 3">E</strain>
    </source>
</reference>
<dbReference type="PANTHER" id="PTHR37984">
    <property type="entry name" value="PROTEIN CBG26694"/>
    <property type="match status" value="1"/>
</dbReference>
<dbReference type="InterPro" id="IPR041588">
    <property type="entry name" value="Integrase_H2C2"/>
</dbReference>
<dbReference type="InterPro" id="IPR050951">
    <property type="entry name" value="Retrovirus_Pol_polyprotein"/>
</dbReference>
<evidence type="ECO:0000313" key="3">
    <source>
        <dbReference type="Proteomes" id="UP000469452"/>
    </source>
</evidence>
<dbReference type="SUPFAM" id="SSF53098">
    <property type="entry name" value="Ribonuclease H-like"/>
    <property type="match status" value="1"/>
</dbReference>
<dbReference type="InterPro" id="IPR036397">
    <property type="entry name" value="RNaseH_sf"/>
</dbReference>
<accession>A0A6A5AWE9</accession>
<dbReference type="PROSITE" id="PS50994">
    <property type="entry name" value="INTEGRASE"/>
    <property type="match status" value="1"/>
</dbReference>
<sequence>MGYSYEIHDIPGEANVWADLLSRWGSPLKSICAISQEPLLVSPLRSESFKWPTLLAIATTQRDSLTRDVPSPPENLKLSDLSHHHVDLDDSDPWTMRLVEDRLWIPDDAMELQLRLCVCAHASLAGHRGADLTMENLSKFCWWTTQKTNVQFFVGRCLHCASVAGSTPRPLGEALHSDKPNGLLHWDFVFMGESKTGEKYLLVVKCDASKTVWLFPAKEATALFVKQCLLQWFAVFGICYEWVSDQGTHFKNQIVAELQHSLGAHHHFTTARCPWANGTVEVMMRHLLRLFRACLSEWQMATTQWPEIHLVIMLIMNQLPSPSLGGIAPVTAMSGRPAMSPIDTIALPGRLKTATLVEVESAQRAYVDEARKALDGMHKEMAATNAKKRERARKTHDAKKGVHMVQFVVGDYVLYQDVWQHQRAKLRSKWR</sequence>
<protein>
    <recommendedName>
        <fullName evidence="1">Integrase catalytic domain-containing protein</fullName>
    </recommendedName>
</protein>
<dbReference type="VEuPathDB" id="FungiDB:H257_19389"/>
<organism evidence="2 3">
    <name type="scientific">Aphanomyces astaci</name>
    <name type="common">Crayfish plague agent</name>
    <dbReference type="NCBI Taxonomy" id="112090"/>
    <lineage>
        <taxon>Eukaryota</taxon>
        <taxon>Sar</taxon>
        <taxon>Stramenopiles</taxon>
        <taxon>Oomycota</taxon>
        <taxon>Saprolegniomycetes</taxon>
        <taxon>Saprolegniales</taxon>
        <taxon>Verrucalvaceae</taxon>
        <taxon>Aphanomyces</taxon>
    </lineage>
</organism>
<name>A0A6A5AWE9_APHAT</name>
<proteinExistence type="predicted"/>
<dbReference type="Gene3D" id="3.30.420.10">
    <property type="entry name" value="Ribonuclease H-like superfamily/Ribonuclease H"/>
    <property type="match status" value="1"/>
</dbReference>
<gene>
    <name evidence="2" type="ORF">AaE_001700</name>
</gene>
<dbReference type="Gene3D" id="1.10.340.70">
    <property type="match status" value="1"/>
</dbReference>
<comment type="caution">
    <text evidence="2">The sequence shown here is derived from an EMBL/GenBank/DDBJ whole genome shotgun (WGS) entry which is preliminary data.</text>
</comment>
<dbReference type="Pfam" id="PF00665">
    <property type="entry name" value="rve"/>
    <property type="match status" value="1"/>
</dbReference>
<dbReference type="AlphaFoldDB" id="A0A6A5AWE9"/>
<evidence type="ECO:0000259" key="1">
    <source>
        <dbReference type="PROSITE" id="PS50994"/>
    </source>
</evidence>
<dbReference type="Pfam" id="PF17921">
    <property type="entry name" value="Integrase_H2C2"/>
    <property type="match status" value="1"/>
</dbReference>
<dbReference type="InterPro" id="IPR012337">
    <property type="entry name" value="RNaseH-like_sf"/>
</dbReference>